<accession>A0A7I9VMT8</accession>
<proteinExistence type="predicted"/>
<dbReference type="Proteomes" id="UP000503640">
    <property type="component" value="Unassembled WGS sequence"/>
</dbReference>
<evidence type="ECO:0000313" key="2">
    <source>
        <dbReference type="EMBL" id="GEJ57714.1"/>
    </source>
</evidence>
<comment type="caution">
    <text evidence="2">The sequence shown here is derived from an EMBL/GenBank/DDBJ whole genome shotgun (WGS) entry which is preliminary data.</text>
</comment>
<evidence type="ECO:0000256" key="1">
    <source>
        <dbReference type="SAM" id="MobiDB-lite"/>
    </source>
</evidence>
<dbReference type="AlphaFoldDB" id="A0A7I9VMT8"/>
<evidence type="ECO:0000313" key="3">
    <source>
        <dbReference type="Proteomes" id="UP000503640"/>
    </source>
</evidence>
<gene>
    <name evidence="2" type="ORF">AMYX_24550</name>
</gene>
<reference evidence="3" key="1">
    <citation type="journal article" date="2020" name="Appl. Environ. Microbiol.">
        <title>Diazotrophic Anaeromyxobacter Isolates from Soils.</title>
        <authorList>
            <person name="Masuda Y."/>
            <person name="Yamanaka H."/>
            <person name="Xu Z.X."/>
            <person name="Shiratori Y."/>
            <person name="Aono T."/>
            <person name="Amachi S."/>
            <person name="Senoo K."/>
            <person name="Itoh H."/>
        </authorList>
    </citation>
    <scope>NUCLEOTIDE SEQUENCE [LARGE SCALE GENOMIC DNA]</scope>
    <source>
        <strain evidence="3">R267</strain>
    </source>
</reference>
<dbReference type="EMBL" id="BJTG01000005">
    <property type="protein sequence ID" value="GEJ57714.1"/>
    <property type="molecule type" value="Genomic_DNA"/>
</dbReference>
<organism evidence="2 3">
    <name type="scientific">Anaeromyxobacter diazotrophicus</name>
    <dbReference type="NCBI Taxonomy" id="2590199"/>
    <lineage>
        <taxon>Bacteria</taxon>
        <taxon>Pseudomonadati</taxon>
        <taxon>Myxococcota</taxon>
        <taxon>Myxococcia</taxon>
        <taxon>Myxococcales</taxon>
        <taxon>Cystobacterineae</taxon>
        <taxon>Anaeromyxobacteraceae</taxon>
        <taxon>Anaeromyxobacter</taxon>
    </lineage>
</organism>
<feature type="region of interest" description="Disordered" evidence="1">
    <location>
        <begin position="1"/>
        <end position="61"/>
    </location>
</feature>
<keyword evidence="3" id="KW-1185">Reference proteome</keyword>
<sequence>MSASAIRGTAAWASRDKATRSAQPAALGRDPQPRRDRALTAWQAGAGRSSSLPEDTPPRPG</sequence>
<protein>
    <submittedName>
        <fullName evidence="2">Uncharacterized protein</fullName>
    </submittedName>
</protein>
<name>A0A7I9VMT8_9BACT</name>